<dbReference type="OrthoDB" id="2674711at2759"/>
<sequence length="110" mass="12774">MLTHRNASLVLWLRMKHITLNAHRHRMTRSITLDCPHCPGTKEDIVHFILACPQYVRECHILRRKLRRQALNLPYLLSNSKAVTSLIDYIHSMGRLKATFGEVPNPNLIP</sequence>
<evidence type="ECO:0000313" key="2">
    <source>
        <dbReference type="Proteomes" id="UP000054538"/>
    </source>
</evidence>
<keyword evidence="2" id="KW-1185">Reference proteome</keyword>
<organism evidence="1 2">
    <name type="scientific">Paxillus rubicundulus Ve08.2h10</name>
    <dbReference type="NCBI Taxonomy" id="930991"/>
    <lineage>
        <taxon>Eukaryota</taxon>
        <taxon>Fungi</taxon>
        <taxon>Dikarya</taxon>
        <taxon>Basidiomycota</taxon>
        <taxon>Agaricomycotina</taxon>
        <taxon>Agaricomycetes</taxon>
        <taxon>Agaricomycetidae</taxon>
        <taxon>Boletales</taxon>
        <taxon>Paxilineae</taxon>
        <taxon>Paxillaceae</taxon>
        <taxon>Paxillus</taxon>
    </lineage>
</organism>
<accession>A0A0D0DC80</accession>
<dbReference type="InParanoid" id="A0A0D0DC80"/>
<dbReference type="AlphaFoldDB" id="A0A0D0DC80"/>
<protein>
    <recommendedName>
        <fullName evidence="3">Reverse transcriptase zinc-binding domain-containing protein</fullName>
    </recommendedName>
</protein>
<dbReference type="STRING" id="930991.A0A0D0DC80"/>
<dbReference type="Proteomes" id="UP000054538">
    <property type="component" value="Unassembled WGS sequence"/>
</dbReference>
<reference evidence="2" key="2">
    <citation type="submission" date="2015-01" db="EMBL/GenBank/DDBJ databases">
        <title>Evolutionary Origins and Diversification of the Mycorrhizal Mutualists.</title>
        <authorList>
            <consortium name="DOE Joint Genome Institute"/>
            <consortium name="Mycorrhizal Genomics Consortium"/>
            <person name="Kohler A."/>
            <person name="Kuo A."/>
            <person name="Nagy L.G."/>
            <person name="Floudas D."/>
            <person name="Copeland A."/>
            <person name="Barry K.W."/>
            <person name="Cichocki N."/>
            <person name="Veneault-Fourrey C."/>
            <person name="LaButti K."/>
            <person name="Lindquist E.A."/>
            <person name="Lipzen A."/>
            <person name="Lundell T."/>
            <person name="Morin E."/>
            <person name="Murat C."/>
            <person name="Riley R."/>
            <person name="Ohm R."/>
            <person name="Sun H."/>
            <person name="Tunlid A."/>
            <person name="Henrissat B."/>
            <person name="Grigoriev I.V."/>
            <person name="Hibbett D.S."/>
            <person name="Martin F."/>
        </authorList>
    </citation>
    <scope>NUCLEOTIDE SEQUENCE [LARGE SCALE GENOMIC DNA]</scope>
    <source>
        <strain evidence="2">Ve08.2h10</strain>
    </source>
</reference>
<proteinExistence type="predicted"/>
<evidence type="ECO:0000313" key="1">
    <source>
        <dbReference type="EMBL" id="KIK78274.1"/>
    </source>
</evidence>
<evidence type="ECO:0008006" key="3">
    <source>
        <dbReference type="Google" id="ProtNLM"/>
    </source>
</evidence>
<dbReference type="HOGENOM" id="CLU_146165_0_0_1"/>
<gene>
    <name evidence="1" type="ORF">PAXRUDRAFT_164415</name>
</gene>
<name>A0A0D0DC80_9AGAM</name>
<dbReference type="EMBL" id="KN826645">
    <property type="protein sequence ID" value="KIK78274.1"/>
    <property type="molecule type" value="Genomic_DNA"/>
</dbReference>
<reference evidence="1 2" key="1">
    <citation type="submission" date="2014-04" db="EMBL/GenBank/DDBJ databases">
        <authorList>
            <consortium name="DOE Joint Genome Institute"/>
            <person name="Kuo A."/>
            <person name="Kohler A."/>
            <person name="Jargeat P."/>
            <person name="Nagy L.G."/>
            <person name="Floudas D."/>
            <person name="Copeland A."/>
            <person name="Barry K.W."/>
            <person name="Cichocki N."/>
            <person name="Veneault-Fourrey C."/>
            <person name="LaButti K."/>
            <person name="Lindquist E.A."/>
            <person name="Lipzen A."/>
            <person name="Lundell T."/>
            <person name="Morin E."/>
            <person name="Murat C."/>
            <person name="Sun H."/>
            <person name="Tunlid A."/>
            <person name="Henrissat B."/>
            <person name="Grigoriev I.V."/>
            <person name="Hibbett D.S."/>
            <person name="Martin F."/>
            <person name="Nordberg H.P."/>
            <person name="Cantor M.N."/>
            <person name="Hua S.X."/>
        </authorList>
    </citation>
    <scope>NUCLEOTIDE SEQUENCE [LARGE SCALE GENOMIC DNA]</scope>
    <source>
        <strain evidence="1 2">Ve08.2h10</strain>
    </source>
</reference>